<dbReference type="STRING" id="1458985.BJP34_00935"/>
<dbReference type="Proteomes" id="UP000177870">
    <property type="component" value="Chromosome"/>
</dbReference>
<proteinExistence type="predicted"/>
<feature type="compositionally biased region" description="Basic and acidic residues" evidence="1">
    <location>
        <begin position="202"/>
        <end position="220"/>
    </location>
</feature>
<feature type="region of interest" description="Disordered" evidence="1">
    <location>
        <begin position="194"/>
        <end position="228"/>
    </location>
</feature>
<keyword evidence="2" id="KW-0472">Membrane</keyword>
<name>A0A1D8TKR6_9CYAN</name>
<evidence type="ECO:0000313" key="4">
    <source>
        <dbReference type="Proteomes" id="UP000177870"/>
    </source>
</evidence>
<reference evidence="4" key="1">
    <citation type="submission" date="2016-10" db="EMBL/GenBank/DDBJ databases">
        <title>Comparative genomics uncovers the prolific and rare metabolic potential of the cyanobacterial genus Moorea.</title>
        <authorList>
            <person name="Leao T."/>
            <person name="Castelao G."/>
            <person name="Korobeynikov A."/>
            <person name="Monroe E.A."/>
            <person name="Podell S."/>
            <person name="Glukhov E."/>
            <person name="Allen E."/>
            <person name="Gerwick W.H."/>
            <person name="Gerwick L."/>
        </authorList>
    </citation>
    <scope>NUCLEOTIDE SEQUENCE [LARGE SCALE GENOMIC DNA]</scope>
    <source>
        <strain evidence="4">PAL-8-15-08-1</strain>
    </source>
</reference>
<dbReference type="OrthoDB" id="434800at2"/>
<dbReference type="RefSeq" id="WP_070390706.1">
    <property type="nucleotide sequence ID" value="NZ_CP017599.1"/>
</dbReference>
<keyword evidence="2" id="KW-0812">Transmembrane</keyword>
<dbReference type="EMBL" id="CP017599">
    <property type="protein sequence ID" value="AOW98194.1"/>
    <property type="molecule type" value="Genomic_DNA"/>
</dbReference>
<feature type="transmembrane region" description="Helical" evidence="2">
    <location>
        <begin position="252"/>
        <end position="270"/>
    </location>
</feature>
<evidence type="ECO:0000256" key="2">
    <source>
        <dbReference type="SAM" id="Phobius"/>
    </source>
</evidence>
<sequence>MTSEQDKPEVAKLLEPFKPALAEHLSNPDVVLDEVLAWTGSQPFLTQKLCQVILDSKSPIPVGDEALKVEELVKTHFVENWETQEAAELLQDIRSFLLEEQFLRLYQKILQGVMMANDSWEQKVLLNSGVVINQGGNLKVSNRIYEAVFNHTWVAQELAQLTSTDFWLASELTTDAIDEAIAIAFPNLPITPVTQDQDLTTDEPKHRDPTTDYSKHRDLTTDNPNRLTVVPLEPDQATTLSTPSASRIPSPISFWGGLIALFLVITFGVFQCTSSRRADDQLKNLASEDICRRQFTNRKEQIEQLRKIKSQNNTFPKLCQLMLDKLQFSYAIEELASQGEFKQATINLCQVSQGYYQFRQKSLSRFFRRWGRNNDNYANWLKNYLMKYDCPASKYLG</sequence>
<protein>
    <submittedName>
        <fullName evidence="3">Uncharacterized protein</fullName>
    </submittedName>
</protein>
<keyword evidence="2" id="KW-1133">Transmembrane helix</keyword>
<accession>A0A1D8TKR6</accession>
<evidence type="ECO:0000313" key="3">
    <source>
        <dbReference type="EMBL" id="AOW98194.1"/>
    </source>
</evidence>
<organism evidence="3 4">
    <name type="scientific">Moorena producens PAL-8-15-08-1</name>
    <dbReference type="NCBI Taxonomy" id="1458985"/>
    <lineage>
        <taxon>Bacteria</taxon>
        <taxon>Bacillati</taxon>
        <taxon>Cyanobacteriota</taxon>
        <taxon>Cyanophyceae</taxon>
        <taxon>Coleofasciculales</taxon>
        <taxon>Coleofasciculaceae</taxon>
        <taxon>Moorena</taxon>
    </lineage>
</organism>
<gene>
    <name evidence="3" type="ORF">BJP34_00935</name>
</gene>
<evidence type="ECO:0000256" key="1">
    <source>
        <dbReference type="SAM" id="MobiDB-lite"/>
    </source>
</evidence>
<dbReference type="KEGG" id="mpro:BJP34_00935"/>
<dbReference type="AlphaFoldDB" id="A0A1D8TKR6"/>